<keyword evidence="2" id="KW-1185">Reference proteome</keyword>
<proteinExistence type="predicted"/>
<dbReference type="RefSeq" id="XP_020432101.1">
    <property type="nucleotide sequence ID" value="XM_020577653.1"/>
</dbReference>
<gene>
    <name evidence="1" type="ORF">PPL_06802</name>
</gene>
<dbReference type="EMBL" id="ADBJ01000031">
    <property type="protein sequence ID" value="EFA79981.1"/>
    <property type="molecule type" value="Genomic_DNA"/>
</dbReference>
<dbReference type="InParanoid" id="D3BDK0"/>
<dbReference type="GeneID" id="31362283"/>
<evidence type="ECO:0000313" key="2">
    <source>
        <dbReference type="Proteomes" id="UP000001396"/>
    </source>
</evidence>
<name>D3BDK0_HETP5</name>
<accession>D3BDK0</accession>
<dbReference type="Proteomes" id="UP000001396">
    <property type="component" value="Unassembled WGS sequence"/>
</dbReference>
<protein>
    <submittedName>
        <fullName evidence="1">Uncharacterized protein</fullName>
    </submittedName>
</protein>
<evidence type="ECO:0000313" key="1">
    <source>
        <dbReference type="EMBL" id="EFA79981.1"/>
    </source>
</evidence>
<organism evidence="1 2">
    <name type="scientific">Heterostelium pallidum (strain ATCC 26659 / Pp 5 / PN500)</name>
    <name type="common">Cellular slime mold</name>
    <name type="synonym">Polysphondylium pallidum</name>
    <dbReference type="NCBI Taxonomy" id="670386"/>
    <lineage>
        <taxon>Eukaryota</taxon>
        <taxon>Amoebozoa</taxon>
        <taxon>Evosea</taxon>
        <taxon>Eumycetozoa</taxon>
        <taxon>Dictyostelia</taxon>
        <taxon>Acytosteliales</taxon>
        <taxon>Acytosteliaceae</taxon>
        <taxon>Heterostelium</taxon>
    </lineage>
</organism>
<reference evidence="1 2" key="1">
    <citation type="journal article" date="2011" name="Genome Res.">
        <title>Phylogeny-wide analysis of social amoeba genomes highlights ancient origins for complex intercellular communication.</title>
        <authorList>
            <person name="Heidel A.J."/>
            <person name="Lawal H.M."/>
            <person name="Felder M."/>
            <person name="Schilde C."/>
            <person name="Helps N.R."/>
            <person name="Tunggal B."/>
            <person name="Rivero F."/>
            <person name="John U."/>
            <person name="Schleicher M."/>
            <person name="Eichinger L."/>
            <person name="Platzer M."/>
            <person name="Noegel A.A."/>
            <person name="Schaap P."/>
            <person name="Gloeckner G."/>
        </authorList>
    </citation>
    <scope>NUCLEOTIDE SEQUENCE [LARGE SCALE GENOMIC DNA]</scope>
    <source>
        <strain evidence="2">ATCC 26659 / Pp 5 / PN500</strain>
    </source>
</reference>
<comment type="caution">
    <text evidence="1">The sequence shown here is derived from an EMBL/GenBank/DDBJ whole genome shotgun (WGS) entry which is preliminary data.</text>
</comment>
<sequence>MGQSISHSISIINSNTKKSKIEIINNNQTILPDLIIRYIIELLSKQLHYHQHYFNVLSLSLISHYWLVNIVSKSTLKKRNFNRYVNWIQKYNDTLQTYWSFFSMTFVHLPEDQDIIKKISAQKVKNLQQVLSHRNICKFNETPFILPNKDEPSYQSLRSLSFSLKFRNKVPFTTSTTCITKKNSYSECFTNIHSLELNHYHTDEWSMMIDAAAKSPSDEPQSLLAGLTQLRHLSISNENQSDSNDINIALYTEYRLNLTSNVFKLEMASIGHQLKTIKIKVLLNLF</sequence>
<dbReference type="AlphaFoldDB" id="D3BDK0"/>